<dbReference type="InterPro" id="IPR050483">
    <property type="entry name" value="CoA-transferase_III_domain"/>
</dbReference>
<name>A0A381RWH0_9ZZZZ</name>
<organism evidence="2">
    <name type="scientific">marine metagenome</name>
    <dbReference type="NCBI Taxonomy" id="408172"/>
    <lineage>
        <taxon>unclassified sequences</taxon>
        <taxon>metagenomes</taxon>
        <taxon>ecological metagenomes</taxon>
    </lineage>
</organism>
<accession>A0A381RWH0</accession>
<dbReference type="Gene3D" id="3.30.1540.10">
    <property type="entry name" value="formyl-coa transferase, domain 3"/>
    <property type="match status" value="1"/>
</dbReference>
<dbReference type="AlphaFoldDB" id="A0A381RWH0"/>
<reference evidence="2" key="1">
    <citation type="submission" date="2018-05" db="EMBL/GenBank/DDBJ databases">
        <authorList>
            <person name="Lanie J.A."/>
            <person name="Ng W.-L."/>
            <person name="Kazmierczak K.M."/>
            <person name="Andrzejewski T.M."/>
            <person name="Davidsen T.M."/>
            <person name="Wayne K.J."/>
            <person name="Tettelin H."/>
            <person name="Glass J.I."/>
            <person name="Rusch D."/>
            <person name="Podicherti R."/>
            <person name="Tsui H.-C.T."/>
            <person name="Winkler M.E."/>
        </authorList>
    </citation>
    <scope>NUCLEOTIDE SEQUENCE</scope>
</reference>
<gene>
    <name evidence="2" type="ORF">METZ01_LOCUS48408</name>
</gene>
<dbReference type="GO" id="GO:0008410">
    <property type="term" value="F:CoA-transferase activity"/>
    <property type="evidence" value="ECO:0007669"/>
    <property type="project" value="TreeGrafter"/>
</dbReference>
<dbReference type="PANTHER" id="PTHR48207:SF3">
    <property type="entry name" value="SUCCINATE--HYDROXYMETHYLGLUTARATE COA-TRANSFERASE"/>
    <property type="match status" value="1"/>
</dbReference>
<dbReference type="EMBL" id="UINC01002335">
    <property type="protein sequence ID" value="SUZ95554.1"/>
    <property type="molecule type" value="Genomic_DNA"/>
</dbReference>
<proteinExistence type="predicted"/>
<evidence type="ECO:0008006" key="3">
    <source>
        <dbReference type="Google" id="ProtNLM"/>
    </source>
</evidence>
<keyword evidence="1" id="KW-0808">Transferase</keyword>
<dbReference type="InterPro" id="IPR003673">
    <property type="entry name" value="CoA-Trfase_fam_III"/>
</dbReference>
<dbReference type="InterPro" id="IPR044855">
    <property type="entry name" value="CoA-Trfase_III_dom3_sf"/>
</dbReference>
<sequence length="393" mass="42900">MENSQRPLVGIKVVEMTHMVMGPAIGAILGDLGADVIKVEPISGDKTRNLTEAGSGYFLTFNRNKRSIAVNVKSKQGKDIVLKLLTGTDVFIENFRSGAMEKLGLGYDDLKSLNPKLIYCSAKGFLEGPYQNRTALDEVAQMMGGLAYMTGPPGQPLRAGSSVIDIMGGMFGAIAILAAVQERQTSGTGQKVTSALFENVVYLMGQHMAQTATTGSPPPPMSVRVSAWAVYDIFETKDDEQVFVGVVSDGQWKSFCAAFDLTDFREDKAMDLNANRVAKRNLIIPRINTLFKQYTKKDLMEKLEQTGLPFAPISKPEDLFEDPHLNESGGLLDIDLPQGGQTKLPALPIQMKGNRFGVEHQVPKLGEHTREVLKELGFDDVTINQMVEALVVS</sequence>
<protein>
    <recommendedName>
        <fullName evidence="3">Formyl-CoA transferase</fullName>
    </recommendedName>
</protein>
<dbReference type="Gene3D" id="3.40.50.10540">
    <property type="entry name" value="Crotonobetainyl-coa:carnitine coa-transferase, domain 1"/>
    <property type="match status" value="1"/>
</dbReference>
<dbReference type="Pfam" id="PF02515">
    <property type="entry name" value="CoA_transf_3"/>
    <property type="match status" value="1"/>
</dbReference>
<dbReference type="SUPFAM" id="SSF89796">
    <property type="entry name" value="CoA-transferase family III (CaiB/BaiF)"/>
    <property type="match status" value="1"/>
</dbReference>
<dbReference type="InterPro" id="IPR023606">
    <property type="entry name" value="CoA-Trfase_III_dom_1_sf"/>
</dbReference>
<dbReference type="PANTHER" id="PTHR48207">
    <property type="entry name" value="SUCCINATE--HYDROXYMETHYLGLUTARATE COA-TRANSFERASE"/>
    <property type="match status" value="1"/>
</dbReference>
<evidence type="ECO:0000256" key="1">
    <source>
        <dbReference type="ARBA" id="ARBA00022679"/>
    </source>
</evidence>
<evidence type="ECO:0000313" key="2">
    <source>
        <dbReference type="EMBL" id="SUZ95554.1"/>
    </source>
</evidence>